<protein>
    <recommendedName>
        <fullName evidence="3">PH domain-containing protein</fullName>
    </recommendedName>
</protein>
<sequence length="328" mass="36995">MVVLMENFIVEPTKEEDVAHTFRIVFSCGDPPLHFAALSNNDCKDWCRFLSNSGLMSMLQNIASIRNEITSFMGVDPIKKVQQPIQLEKNKTLDPCHSGLELKLSELPFLRCLLTNLGLENLQFKSQFQGFDIKVQDGLSKPSSYPLICIQTLFLEGSSQVSNLEDWTMLSHTETAEVRGSLVNCEFQKAVILSAKQLSNIDSKVGFVLLEFSEVYASERVKLAFVELSIGNLLRSNDHTGTIKLNLITEQDLVLTVSHRQLKNHLDPNSLAFNFLCRNIMVSNFSFRRNNSRNPFTVLEYIGESSLCFLFPLEYLSVALSLSLTNPL</sequence>
<dbReference type="Proteomes" id="UP001626550">
    <property type="component" value="Unassembled WGS sequence"/>
</dbReference>
<name>A0ABD2Q012_9PLAT</name>
<comment type="caution">
    <text evidence="1">The sequence shown here is derived from an EMBL/GenBank/DDBJ whole genome shotgun (WGS) entry which is preliminary data.</text>
</comment>
<accession>A0ABD2Q012</accession>
<proteinExistence type="predicted"/>
<organism evidence="1 2">
    <name type="scientific">Cichlidogyrus casuarinus</name>
    <dbReference type="NCBI Taxonomy" id="1844966"/>
    <lineage>
        <taxon>Eukaryota</taxon>
        <taxon>Metazoa</taxon>
        <taxon>Spiralia</taxon>
        <taxon>Lophotrochozoa</taxon>
        <taxon>Platyhelminthes</taxon>
        <taxon>Monogenea</taxon>
        <taxon>Monopisthocotylea</taxon>
        <taxon>Dactylogyridea</taxon>
        <taxon>Ancyrocephalidae</taxon>
        <taxon>Cichlidogyrus</taxon>
    </lineage>
</organism>
<evidence type="ECO:0000313" key="1">
    <source>
        <dbReference type="EMBL" id="KAL3312056.1"/>
    </source>
</evidence>
<dbReference type="EMBL" id="JBJKFK010001884">
    <property type="protein sequence ID" value="KAL3312056.1"/>
    <property type="molecule type" value="Genomic_DNA"/>
</dbReference>
<evidence type="ECO:0000313" key="2">
    <source>
        <dbReference type="Proteomes" id="UP001626550"/>
    </source>
</evidence>
<gene>
    <name evidence="1" type="ORF">Ciccas_009357</name>
</gene>
<reference evidence="1 2" key="1">
    <citation type="submission" date="2024-11" db="EMBL/GenBank/DDBJ databases">
        <title>Adaptive evolution of stress response genes in parasites aligns with host niche diversity.</title>
        <authorList>
            <person name="Hahn C."/>
            <person name="Resl P."/>
        </authorList>
    </citation>
    <scope>NUCLEOTIDE SEQUENCE [LARGE SCALE GENOMIC DNA]</scope>
    <source>
        <strain evidence="1">EGGRZ-B1_66</strain>
        <tissue evidence="1">Body</tissue>
    </source>
</reference>
<dbReference type="AlphaFoldDB" id="A0ABD2Q012"/>
<keyword evidence="2" id="KW-1185">Reference proteome</keyword>
<evidence type="ECO:0008006" key="3">
    <source>
        <dbReference type="Google" id="ProtNLM"/>
    </source>
</evidence>